<dbReference type="EMBL" id="AZGY01000002">
    <property type="protein sequence ID" value="OAA32223.1"/>
    <property type="molecule type" value="Genomic_DNA"/>
</dbReference>
<evidence type="ECO:0000313" key="3">
    <source>
        <dbReference type="Proteomes" id="UP000078544"/>
    </source>
</evidence>
<dbReference type="Proteomes" id="UP000078544">
    <property type="component" value="Unassembled WGS sequence"/>
</dbReference>
<sequence length="108" mass="12410">MLYNRIQSIIRDRAKKQRREIEISAPFDMKHETVNIPGVSQEEIAILREKAAASRIGVLELRDVSSPEFEYHKRSRPSPRLRPAAPSHASENSRSTAAETQPLRYQSR</sequence>
<organism evidence="2 3">
    <name type="scientific">Moelleriella libera RCEF 2490</name>
    <dbReference type="NCBI Taxonomy" id="1081109"/>
    <lineage>
        <taxon>Eukaryota</taxon>
        <taxon>Fungi</taxon>
        <taxon>Dikarya</taxon>
        <taxon>Ascomycota</taxon>
        <taxon>Pezizomycotina</taxon>
        <taxon>Sordariomycetes</taxon>
        <taxon>Hypocreomycetidae</taxon>
        <taxon>Hypocreales</taxon>
        <taxon>Clavicipitaceae</taxon>
        <taxon>Moelleriella</taxon>
    </lineage>
</organism>
<feature type="region of interest" description="Disordered" evidence="1">
    <location>
        <begin position="67"/>
        <end position="108"/>
    </location>
</feature>
<gene>
    <name evidence="2" type="ORF">AAL_01555</name>
</gene>
<evidence type="ECO:0000256" key="1">
    <source>
        <dbReference type="SAM" id="MobiDB-lite"/>
    </source>
</evidence>
<evidence type="ECO:0000313" key="2">
    <source>
        <dbReference type="EMBL" id="OAA32223.1"/>
    </source>
</evidence>
<feature type="compositionally biased region" description="Polar residues" evidence="1">
    <location>
        <begin position="92"/>
        <end position="108"/>
    </location>
</feature>
<comment type="caution">
    <text evidence="2">The sequence shown here is derived from an EMBL/GenBank/DDBJ whole genome shotgun (WGS) entry which is preliminary data.</text>
</comment>
<reference evidence="2 3" key="1">
    <citation type="journal article" date="2016" name="Genome Biol. Evol.">
        <title>Divergent and convergent evolution of fungal pathogenicity.</title>
        <authorList>
            <person name="Shang Y."/>
            <person name="Xiao G."/>
            <person name="Zheng P."/>
            <person name="Cen K."/>
            <person name="Zhan S."/>
            <person name="Wang C."/>
        </authorList>
    </citation>
    <scope>NUCLEOTIDE SEQUENCE [LARGE SCALE GENOMIC DNA]</scope>
    <source>
        <strain evidence="2 3">RCEF 2490</strain>
    </source>
</reference>
<keyword evidence="3" id="KW-1185">Reference proteome</keyword>
<name>A0A166U989_9HYPO</name>
<protein>
    <submittedName>
        <fullName evidence="2">Uncharacterized protein</fullName>
    </submittedName>
</protein>
<dbReference type="AlphaFoldDB" id="A0A166U989"/>
<proteinExistence type="predicted"/>
<feature type="compositionally biased region" description="Low complexity" evidence="1">
    <location>
        <begin position="81"/>
        <end position="90"/>
    </location>
</feature>
<accession>A0A166U989</accession>
<dbReference type="OrthoDB" id="5226159at2759"/>